<evidence type="ECO:0000313" key="2">
    <source>
        <dbReference type="EMBL" id="KAG0247938.1"/>
    </source>
</evidence>
<accession>A0A9P6PLY5</accession>
<gene>
    <name evidence="2" type="ORF">DFQ27_001394</name>
</gene>
<dbReference type="AlphaFoldDB" id="A0A9P6PLY5"/>
<sequence>TASSTARSTPPSECEMRQGVDGPILYVIAYGVVYSVACWMILTVKVVEPCAPIDSSSVLGVLYDVFAAPFISKDPTRLARKRRKAELSNRRVGTPSISDQTIAASLSASASSDTIPLDQ</sequence>
<keyword evidence="3" id="KW-1185">Reference proteome</keyword>
<feature type="non-terminal residue" evidence="2">
    <location>
        <position position="1"/>
    </location>
</feature>
<keyword evidence="1" id="KW-1133">Transmembrane helix</keyword>
<evidence type="ECO:0000256" key="1">
    <source>
        <dbReference type="SAM" id="Phobius"/>
    </source>
</evidence>
<comment type="caution">
    <text evidence="2">The sequence shown here is derived from an EMBL/GenBank/DDBJ whole genome shotgun (WGS) entry which is preliminary data.</text>
</comment>
<feature type="non-terminal residue" evidence="2">
    <location>
        <position position="119"/>
    </location>
</feature>
<keyword evidence="1" id="KW-0472">Membrane</keyword>
<name>A0A9P6PLY5_9FUNG</name>
<feature type="transmembrane region" description="Helical" evidence="1">
    <location>
        <begin position="24"/>
        <end position="42"/>
    </location>
</feature>
<protein>
    <submittedName>
        <fullName evidence="2">Uncharacterized protein</fullName>
    </submittedName>
</protein>
<evidence type="ECO:0000313" key="3">
    <source>
        <dbReference type="Proteomes" id="UP000807716"/>
    </source>
</evidence>
<keyword evidence="1" id="KW-0812">Transmembrane</keyword>
<proteinExistence type="predicted"/>
<dbReference type="Proteomes" id="UP000807716">
    <property type="component" value="Unassembled WGS sequence"/>
</dbReference>
<organism evidence="2 3">
    <name type="scientific">Actinomortierella ambigua</name>
    <dbReference type="NCBI Taxonomy" id="1343610"/>
    <lineage>
        <taxon>Eukaryota</taxon>
        <taxon>Fungi</taxon>
        <taxon>Fungi incertae sedis</taxon>
        <taxon>Mucoromycota</taxon>
        <taxon>Mortierellomycotina</taxon>
        <taxon>Mortierellomycetes</taxon>
        <taxon>Mortierellales</taxon>
        <taxon>Mortierellaceae</taxon>
        <taxon>Actinomortierella</taxon>
    </lineage>
</organism>
<dbReference type="EMBL" id="JAAAJB010001460">
    <property type="protein sequence ID" value="KAG0247938.1"/>
    <property type="molecule type" value="Genomic_DNA"/>
</dbReference>
<reference evidence="2" key="1">
    <citation type="journal article" date="2020" name="Fungal Divers.">
        <title>Resolving the Mortierellaceae phylogeny through synthesis of multi-gene phylogenetics and phylogenomics.</title>
        <authorList>
            <person name="Vandepol N."/>
            <person name="Liber J."/>
            <person name="Desiro A."/>
            <person name="Na H."/>
            <person name="Kennedy M."/>
            <person name="Barry K."/>
            <person name="Grigoriev I.V."/>
            <person name="Miller A.N."/>
            <person name="O'Donnell K."/>
            <person name="Stajich J.E."/>
            <person name="Bonito G."/>
        </authorList>
    </citation>
    <scope>NUCLEOTIDE SEQUENCE</scope>
    <source>
        <strain evidence="2">BC1065</strain>
    </source>
</reference>